<evidence type="ECO:0000256" key="1">
    <source>
        <dbReference type="ARBA" id="ARBA00023015"/>
    </source>
</evidence>
<name>A0ABV0I4I8_9LACO</name>
<dbReference type="PANTHER" id="PTHR33204">
    <property type="entry name" value="TRANSCRIPTIONAL REGULATOR, MARR FAMILY"/>
    <property type="match status" value="1"/>
</dbReference>
<dbReference type="PANTHER" id="PTHR33204:SF29">
    <property type="entry name" value="TRANSCRIPTIONAL REGULATOR"/>
    <property type="match status" value="1"/>
</dbReference>
<evidence type="ECO:0000256" key="3">
    <source>
        <dbReference type="ARBA" id="ARBA00023163"/>
    </source>
</evidence>
<comment type="caution">
    <text evidence="5">The sequence shown here is derived from an EMBL/GenBank/DDBJ whole genome shotgun (WGS) entry which is preliminary data.</text>
</comment>
<evidence type="ECO:0000313" key="6">
    <source>
        <dbReference type="Proteomes" id="UP001456307"/>
    </source>
</evidence>
<reference evidence="5 6" key="1">
    <citation type="submission" date="2024-04" db="EMBL/GenBank/DDBJ databases">
        <title>Limosilactobacillus allomucosae sp. nov., a novel species isolated from wild boar faecal samples as potential probiotics for domestic pigs.</title>
        <authorList>
            <person name="Chen B."/>
        </authorList>
    </citation>
    <scope>NUCLEOTIDE SEQUENCE [LARGE SCALE GENOMIC DNA]</scope>
    <source>
        <strain evidence="5 6">WILCCON 0055</strain>
    </source>
</reference>
<dbReference type="InterPro" id="IPR002577">
    <property type="entry name" value="HTH_HxlR"/>
</dbReference>
<dbReference type="EMBL" id="JBCNVT010000001">
    <property type="protein sequence ID" value="MEO5286076.1"/>
    <property type="molecule type" value="Genomic_DNA"/>
</dbReference>
<dbReference type="Proteomes" id="UP001456307">
    <property type="component" value="Unassembled WGS sequence"/>
</dbReference>
<accession>A0ABV0I4I8</accession>
<dbReference type="PROSITE" id="PS51118">
    <property type="entry name" value="HTH_HXLR"/>
    <property type="match status" value="1"/>
</dbReference>
<keyword evidence="1" id="KW-0805">Transcription regulation</keyword>
<dbReference type="Gene3D" id="1.10.10.10">
    <property type="entry name" value="Winged helix-like DNA-binding domain superfamily/Winged helix DNA-binding domain"/>
    <property type="match status" value="1"/>
</dbReference>
<proteinExistence type="predicted"/>
<dbReference type="RefSeq" id="WP_347953220.1">
    <property type="nucleotide sequence ID" value="NZ_JBCNVP010000001.1"/>
</dbReference>
<dbReference type="InterPro" id="IPR036388">
    <property type="entry name" value="WH-like_DNA-bd_sf"/>
</dbReference>
<organism evidence="5 6">
    <name type="scientific">Limosilactobacillus allomucosae</name>
    <dbReference type="NCBI Taxonomy" id="3142938"/>
    <lineage>
        <taxon>Bacteria</taxon>
        <taxon>Bacillati</taxon>
        <taxon>Bacillota</taxon>
        <taxon>Bacilli</taxon>
        <taxon>Lactobacillales</taxon>
        <taxon>Lactobacillaceae</taxon>
        <taxon>Limosilactobacillus</taxon>
    </lineage>
</organism>
<protein>
    <submittedName>
        <fullName evidence="5">Helix-turn-helix domain-containing protein</fullName>
    </submittedName>
</protein>
<evidence type="ECO:0000313" key="5">
    <source>
        <dbReference type="EMBL" id="MEO5286076.1"/>
    </source>
</evidence>
<keyword evidence="3" id="KW-0804">Transcription</keyword>
<keyword evidence="6" id="KW-1185">Reference proteome</keyword>
<gene>
    <name evidence="5" type="ORF">AAVZ08_05660</name>
</gene>
<feature type="domain" description="HTH hxlR-type" evidence="4">
    <location>
        <begin position="8"/>
        <end position="111"/>
    </location>
</feature>
<keyword evidence="2" id="KW-0238">DNA-binding</keyword>
<dbReference type="SUPFAM" id="SSF46785">
    <property type="entry name" value="Winged helix' DNA-binding domain"/>
    <property type="match status" value="1"/>
</dbReference>
<dbReference type="InterPro" id="IPR036390">
    <property type="entry name" value="WH_DNA-bd_sf"/>
</dbReference>
<evidence type="ECO:0000259" key="4">
    <source>
        <dbReference type="PROSITE" id="PS51118"/>
    </source>
</evidence>
<evidence type="ECO:0000256" key="2">
    <source>
        <dbReference type="ARBA" id="ARBA00023125"/>
    </source>
</evidence>
<sequence length="138" mass="16047">MKYERYHFGANLVLEIISGKWKPSIICSLDARPKRYNELKAYLQRVNGQPIAQKVLTEQLRQLENDLIVKRTDYHTVPPKVVYSLTDDGQRIHDFLIEMSRVGENLAQHLASADQPIAFDYSYQQMIHHQKGELHAKS</sequence>
<dbReference type="Pfam" id="PF01638">
    <property type="entry name" value="HxlR"/>
    <property type="match status" value="1"/>
</dbReference>